<feature type="transmembrane region" description="Helical" evidence="1">
    <location>
        <begin position="464"/>
        <end position="483"/>
    </location>
</feature>
<keyword evidence="1" id="KW-0472">Membrane</keyword>
<dbReference type="Gene3D" id="2.60.120.200">
    <property type="match status" value="1"/>
</dbReference>
<evidence type="ECO:0000313" key="2">
    <source>
        <dbReference type="EMBL" id="MFC7274762.1"/>
    </source>
</evidence>
<reference evidence="3" key="1">
    <citation type="journal article" date="2019" name="Int. J. Syst. Evol. Microbiol.">
        <title>The Global Catalogue of Microorganisms (GCM) 10K type strain sequencing project: providing services to taxonomists for standard genome sequencing and annotation.</title>
        <authorList>
            <consortium name="The Broad Institute Genomics Platform"/>
            <consortium name="The Broad Institute Genome Sequencing Center for Infectious Disease"/>
            <person name="Wu L."/>
            <person name="Ma J."/>
        </authorList>
    </citation>
    <scope>NUCLEOTIDE SEQUENCE [LARGE SCALE GENOMIC DNA]</scope>
    <source>
        <strain evidence="3">XZYJT-10</strain>
    </source>
</reference>
<dbReference type="RefSeq" id="WP_378967097.1">
    <property type="nucleotide sequence ID" value="NZ_JBHTBJ010000007.1"/>
</dbReference>
<sequence>MIRAELTKLRSVRAWVAGIALVFVAVVGLGALAAAGIRVDCPDGPCPKPPTGPGGEAVTDHFSYVHQRLDGDGELTAHVASFRGIITYPPPNHDTIVDGLVPWAKAGIMVKDGTSEGANYAAVLLTGSHGVRMQYAFTEDRAGPAGASWLRLTRRGDTVTGYASADGATWQPIGKAKLDGLRKSVQIGLFVASPSDVTAKASARGGSIVQARWTQATAVFDQVDRQGEWTFTNVGDDGLRTDWEKGNEPPGVTRDGGRFTVTGSGDIAPAGNEAGPSLTFTLTGMIGALIAVIVVGVLFITGEYRRGLIRTTFAAMPARGRVLTAKAIVIGGVTFVAGLVSAAIALPLGRFLVESNDGYLLPAGAGTQIRVVVGAGLLLSLTAILAYGMGATLRRGVLAVTAAIVLVVLPYLLATASVLPTGAAVWLLRLTPAAGFAFQQVLPAYHQVQLPYRPSGGYFPLPPWAGLAVVAAWAAAFVGLAVLRARRTDA</sequence>
<feature type="transmembrane region" description="Helical" evidence="1">
    <location>
        <begin position="12"/>
        <end position="37"/>
    </location>
</feature>
<feature type="transmembrane region" description="Helical" evidence="1">
    <location>
        <begin position="397"/>
        <end position="419"/>
    </location>
</feature>
<comment type="caution">
    <text evidence="2">The sequence shown here is derived from an EMBL/GenBank/DDBJ whole genome shotgun (WGS) entry which is preliminary data.</text>
</comment>
<keyword evidence="1" id="KW-0812">Transmembrane</keyword>
<proteinExistence type="predicted"/>
<organism evidence="2 3">
    <name type="scientific">Paractinoplanes rhizophilus</name>
    <dbReference type="NCBI Taxonomy" id="1416877"/>
    <lineage>
        <taxon>Bacteria</taxon>
        <taxon>Bacillati</taxon>
        <taxon>Actinomycetota</taxon>
        <taxon>Actinomycetes</taxon>
        <taxon>Micromonosporales</taxon>
        <taxon>Micromonosporaceae</taxon>
        <taxon>Paractinoplanes</taxon>
    </lineage>
</organism>
<accession>A0ABW2HNW1</accession>
<keyword evidence="1" id="KW-1133">Transmembrane helix</keyword>
<name>A0ABW2HNW1_9ACTN</name>
<gene>
    <name evidence="2" type="ORF">ACFQS1_12270</name>
</gene>
<dbReference type="EMBL" id="JBHTBJ010000007">
    <property type="protein sequence ID" value="MFC7274762.1"/>
    <property type="molecule type" value="Genomic_DNA"/>
</dbReference>
<keyword evidence="3" id="KW-1185">Reference proteome</keyword>
<protein>
    <submittedName>
        <fullName evidence="2">ABC transporter permease subunit</fullName>
    </submittedName>
</protein>
<feature type="transmembrane region" description="Helical" evidence="1">
    <location>
        <begin position="369"/>
        <end position="390"/>
    </location>
</feature>
<dbReference type="Proteomes" id="UP001596548">
    <property type="component" value="Unassembled WGS sequence"/>
</dbReference>
<evidence type="ECO:0000313" key="3">
    <source>
        <dbReference type="Proteomes" id="UP001596548"/>
    </source>
</evidence>
<feature type="transmembrane region" description="Helical" evidence="1">
    <location>
        <begin position="278"/>
        <end position="302"/>
    </location>
</feature>
<evidence type="ECO:0000256" key="1">
    <source>
        <dbReference type="SAM" id="Phobius"/>
    </source>
</evidence>
<feature type="transmembrane region" description="Helical" evidence="1">
    <location>
        <begin position="323"/>
        <end position="349"/>
    </location>
</feature>